<sequence length="121" mass="14400">MELRVVYELLRKLLCEILEQNLTRRQRSEVLLGHFLVHNLHLLHGILHIKRREALVHYSRSLVDLGTHLKFLKKLHSDFVFWNHNTCSTFHSCSVKVMLSHSTEHIFILLKYQACFLLLCQ</sequence>
<evidence type="ECO:0000313" key="2">
    <source>
        <dbReference type="Proteomes" id="UP000246715"/>
    </source>
</evidence>
<evidence type="ECO:0000313" key="1">
    <source>
        <dbReference type="EMBL" id="ABT13838.1"/>
    </source>
</evidence>
<dbReference type="EMBL" id="DQ491001">
    <property type="protein sequence ID" value="ABT13838.1"/>
    <property type="molecule type" value="Genomic_DNA"/>
</dbReference>
<dbReference type="Proteomes" id="UP000246715">
    <property type="component" value="Segment"/>
</dbReference>
<name>A7IU14_PBCVM</name>
<organism evidence="1 2">
    <name type="scientific">Paramecium bursaria Chlorella virus MT325</name>
    <name type="common">PBCV-MT325</name>
    <dbReference type="NCBI Taxonomy" id="346932"/>
    <lineage>
        <taxon>Viruses</taxon>
        <taxon>Varidnaviria</taxon>
        <taxon>Bamfordvirae</taxon>
        <taxon>Nucleocytoviricota</taxon>
        <taxon>Megaviricetes</taxon>
        <taxon>Algavirales</taxon>
        <taxon>Phycodnaviridae</taxon>
        <taxon>Chlorovirus</taxon>
        <taxon>Chlorovirus conductrix</taxon>
        <taxon>Paramecium bursaria Chlorella virus A1</taxon>
    </lineage>
</organism>
<gene>
    <name evidence="1" type="primary">m284L</name>
    <name evidence="1" type="ORF">MT325_m284L</name>
</gene>
<protein>
    <submittedName>
        <fullName evidence="1">Uncharacterized protein m284L</fullName>
    </submittedName>
</protein>
<proteinExistence type="predicted"/>
<accession>A7IU14</accession>
<reference evidence="1 2" key="1">
    <citation type="journal article" date="2007" name="Virology">
        <title>Sequence and annotation of the 314-kb MT325 and the 321-kb FR483 viruses that infect Chlorella Pbi.</title>
        <authorList>
            <person name="Fitzgerald L.A."/>
            <person name="Graves M.V."/>
            <person name="Li X."/>
            <person name="Feldblyum T."/>
            <person name="Hartigan J."/>
            <person name="Van Etten J.L."/>
        </authorList>
    </citation>
    <scope>NUCLEOTIDE SEQUENCE [LARGE SCALE GENOMIC DNA]</scope>
    <source>
        <strain evidence="1 2">MT325</strain>
    </source>
</reference>
<organismHost>
    <name type="scientific">Paramecium bursaria</name>
    <dbReference type="NCBI Taxonomy" id="74790"/>
</organismHost>